<keyword evidence="2" id="KW-0732">Signal</keyword>
<keyword evidence="6" id="KW-1185">Reference proteome</keyword>
<accession>A0AA91U1D4</accession>
<dbReference type="EMBL" id="CP033116">
    <property type="protein sequence ID" value="QFY58779.1"/>
    <property type="molecule type" value="Genomic_DNA"/>
</dbReference>
<evidence type="ECO:0000256" key="1">
    <source>
        <dbReference type="ARBA" id="ARBA00010634"/>
    </source>
</evidence>
<dbReference type="PANTHER" id="PTHR30035:SF3">
    <property type="entry name" value="INTERMEMBRANE PHOSPHOLIPID TRANSPORT SYSTEM LIPOPROTEIN MLAA"/>
    <property type="match status" value="1"/>
</dbReference>
<proteinExistence type="inferred from homology"/>
<evidence type="ECO:0000313" key="6">
    <source>
        <dbReference type="Proteomes" id="UP000344571"/>
    </source>
</evidence>
<comment type="similarity">
    <text evidence="1">Belongs to the MlaA family.</text>
</comment>
<sequence length="217" mass="24131">MVNAQDTYADESANADPWEPVNRVIFRFNDTLDTYTLKPIAKTYDRFMPQQLDDGISNVFGNLGEPRNLVNNTLQGKFRDAGVDMARFLLNTTVGVVGVFDVATRMGLQRNDEDFGQTLGAWGVSSGPYVVLPLLGPSTVRDGGARVPEALANYSYTGQIDHVPTRNTALGTDLIDTRASLLAQEKMIRGDRYNFIRNAFLQNREFKVKDGDVEDPF</sequence>
<dbReference type="Proteomes" id="UP000344571">
    <property type="component" value="Chromosome"/>
</dbReference>
<dbReference type="GO" id="GO:0016020">
    <property type="term" value="C:membrane"/>
    <property type="evidence" value="ECO:0007669"/>
    <property type="project" value="InterPro"/>
</dbReference>
<evidence type="ECO:0000313" key="5">
    <source>
        <dbReference type="Proteomes" id="UP000243750"/>
    </source>
</evidence>
<dbReference type="InterPro" id="IPR007428">
    <property type="entry name" value="MlaA"/>
</dbReference>
<reference evidence="4 6" key="2">
    <citation type="submission" date="2018-10" db="EMBL/GenBank/DDBJ databases">
        <title>Complete genome sequence of Pseudomonas pelagia strain Kongs-67.</title>
        <authorList>
            <person name="Sinha R.K."/>
            <person name="Krishnan K."/>
        </authorList>
    </citation>
    <scope>NUCLEOTIDE SEQUENCE [LARGE SCALE GENOMIC DNA]</scope>
    <source>
        <strain evidence="4 6">Kongs-67</strain>
    </source>
</reference>
<name>A0AA91U1D4_9GAMM</name>
<evidence type="ECO:0000313" key="3">
    <source>
        <dbReference type="EMBL" id="PCC98744.1"/>
    </source>
</evidence>
<gene>
    <name evidence="3" type="ORF">CO192_14420</name>
    <name evidence="4" type="ORF">EAO82_10525</name>
</gene>
<dbReference type="EMBL" id="NWMT01000187">
    <property type="protein sequence ID" value="PCC98744.1"/>
    <property type="molecule type" value="Genomic_DNA"/>
</dbReference>
<dbReference type="Proteomes" id="UP000243750">
    <property type="component" value="Unassembled WGS sequence"/>
</dbReference>
<keyword evidence="4" id="KW-0449">Lipoprotein</keyword>
<protein>
    <submittedName>
        <fullName evidence="4">VacJ family lipoprotein</fullName>
    </submittedName>
</protein>
<dbReference type="PANTHER" id="PTHR30035">
    <property type="entry name" value="LIPOPROTEIN VACJ-RELATED"/>
    <property type="match status" value="1"/>
</dbReference>
<reference evidence="3 5" key="1">
    <citation type="submission" date="2017-09" db="EMBL/GenBank/DDBJ databases">
        <title>Bacterial and phytoplankton interrelationship in Kongsfjorden, an Arctic fjord.</title>
        <authorList>
            <person name="Sinha R."/>
            <person name="Krishnan K."/>
        </authorList>
    </citation>
    <scope>NUCLEOTIDE SEQUENCE [LARGE SCALE GENOMIC DNA]</scope>
    <source>
        <strain evidence="3 5">58</strain>
    </source>
</reference>
<dbReference type="Pfam" id="PF04333">
    <property type="entry name" value="MlaA"/>
    <property type="match status" value="1"/>
</dbReference>
<dbReference type="GO" id="GO:0120010">
    <property type="term" value="P:intermembrane phospholipid transfer"/>
    <property type="evidence" value="ECO:0007669"/>
    <property type="project" value="TreeGrafter"/>
</dbReference>
<dbReference type="PRINTS" id="PR01805">
    <property type="entry name" value="VACJLIPOPROT"/>
</dbReference>
<dbReference type="AlphaFoldDB" id="A0AA91U1D4"/>
<evidence type="ECO:0000256" key="2">
    <source>
        <dbReference type="ARBA" id="ARBA00022729"/>
    </source>
</evidence>
<organism evidence="3 5">
    <name type="scientific">Halopseudomonas pelagia</name>
    <dbReference type="NCBI Taxonomy" id="553151"/>
    <lineage>
        <taxon>Bacteria</taxon>
        <taxon>Pseudomonadati</taxon>
        <taxon>Pseudomonadota</taxon>
        <taxon>Gammaproteobacteria</taxon>
        <taxon>Pseudomonadales</taxon>
        <taxon>Pseudomonadaceae</taxon>
        <taxon>Halopseudomonas</taxon>
    </lineage>
</organism>
<evidence type="ECO:0000313" key="4">
    <source>
        <dbReference type="EMBL" id="QFY58779.1"/>
    </source>
</evidence>